<dbReference type="SUPFAM" id="SSF81383">
    <property type="entry name" value="F-box domain"/>
    <property type="match status" value="1"/>
</dbReference>
<comment type="caution">
    <text evidence="1">The sequence shown here is derived from an EMBL/GenBank/DDBJ whole genome shotgun (WGS) entry which is preliminary data.</text>
</comment>
<evidence type="ECO:0000313" key="1">
    <source>
        <dbReference type="EMBL" id="CAK9043318.1"/>
    </source>
</evidence>
<accession>A0ABP0LVS0</accession>
<gene>
    <name evidence="1" type="ORF">CCMP2556_LOCUS22942</name>
</gene>
<dbReference type="Proteomes" id="UP001642484">
    <property type="component" value="Unassembled WGS sequence"/>
</dbReference>
<dbReference type="EMBL" id="CAXAMN010014446">
    <property type="protein sequence ID" value="CAK9043318.1"/>
    <property type="molecule type" value="Genomic_DNA"/>
</dbReference>
<reference evidence="1 2" key="1">
    <citation type="submission" date="2024-02" db="EMBL/GenBank/DDBJ databases">
        <authorList>
            <person name="Chen Y."/>
            <person name="Shah S."/>
            <person name="Dougan E. K."/>
            <person name="Thang M."/>
            <person name="Chan C."/>
        </authorList>
    </citation>
    <scope>NUCLEOTIDE SEQUENCE [LARGE SCALE GENOMIC DNA]</scope>
</reference>
<sequence>MWQFLQRLRELLKSWLRHRATISEEAQQPLCSGDRKELATHQEQRRLPEEITGLPLEENWLSVFSFLTAEELSRAAALQSALRRVAEHEDLWRHLCGLRWEGKQWMPSSELFRNGNYRGLQLTVAECRSLLRRRNVKPGHCTEKSELMEAVNRSSPNMAGHQGVFSRSKWKRSYVHAELDRKRTRITVDEVAHFRWHLIYHGRPSSMGHRHFQKNGVFVSPHFGETTWSLEQDGQLFQLEGMAPLKVHRDPDTWGWILGAGSSTEYLSVEMTEK</sequence>
<keyword evidence="2" id="KW-1185">Reference proteome</keyword>
<evidence type="ECO:0000313" key="2">
    <source>
        <dbReference type="Proteomes" id="UP001642484"/>
    </source>
</evidence>
<dbReference type="Gene3D" id="1.20.1280.50">
    <property type="match status" value="1"/>
</dbReference>
<dbReference type="InterPro" id="IPR036047">
    <property type="entry name" value="F-box-like_dom_sf"/>
</dbReference>
<evidence type="ECO:0008006" key="3">
    <source>
        <dbReference type="Google" id="ProtNLM"/>
    </source>
</evidence>
<organism evidence="1 2">
    <name type="scientific">Durusdinium trenchii</name>
    <dbReference type="NCBI Taxonomy" id="1381693"/>
    <lineage>
        <taxon>Eukaryota</taxon>
        <taxon>Sar</taxon>
        <taxon>Alveolata</taxon>
        <taxon>Dinophyceae</taxon>
        <taxon>Suessiales</taxon>
        <taxon>Symbiodiniaceae</taxon>
        <taxon>Durusdinium</taxon>
    </lineage>
</organism>
<protein>
    <recommendedName>
        <fullName evidence="3">F-box domain-containing protein</fullName>
    </recommendedName>
</protein>
<name>A0ABP0LVS0_9DINO</name>
<proteinExistence type="predicted"/>